<proteinExistence type="predicted"/>
<feature type="region of interest" description="Disordered" evidence="1">
    <location>
        <begin position="103"/>
        <end position="125"/>
    </location>
</feature>
<feature type="chain" id="PRO_5039941027" evidence="2">
    <location>
        <begin position="22"/>
        <end position="245"/>
    </location>
</feature>
<evidence type="ECO:0000256" key="1">
    <source>
        <dbReference type="SAM" id="MobiDB-lite"/>
    </source>
</evidence>
<dbReference type="AlphaFoldDB" id="A0A9K3M7F4"/>
<protein>
    <submittedName>
        <fullName evidence="3">Uncharacterized protein</fullName>
    </submittedName>
</protein>
<comment type="caution">
    <text evidence="3">The sequence shown here is derived from an EMBL/GenBank/DDBJ whole genome shotgun (WGS) entry which is preliminary data.</text>
</comment>
<reference evidence="3" key="1">
    <citation type="journal article" date="2021" name="Sci. Rep.">
        <title>Diploid genomic architecture of Nitzschia inconspicua, an elite biomass production diatom.</title>
        <authorList>
            <person name="Oliver A."/>
            <person name="Podell S."/>
            <person name="Pinowska A."/>
            <person name="Traller J.C."/>
            <person name="Smith S.R."/>
            <person name="McClure R."/>
            <person name="Beliaev A."/>
            <person name="Bohutskyi P."/>
            <person name="Hill E.A."/>
            <person name="Rabines A."/>
            <person name="Zheng H."/>
            <person name="Allen L.Z."/>
            <person name="Kuo A."/>
            <person name="Grigoriev I.V."/>
            <person name="Allen A.E."/>
            <person name="Hazlebeck D."/>
            <person name="Allen E.E."/>
        </authorList>
    </citation>
    <scope>NUCLEOTIDE SEQUENCE</scope>
    <source>
        <strain evidence="3">Hildebrandi</strain>
    </source>
</reference>
<dbReference type="Proteomes" id="UP000693970">
    <property type="component" value="Unassembled WGS sequence"/>
</dbReference>
<keyword evidence="2" id="KW-0732">Signal</keyword>
<evidence type="ECO:0000313" key="4">
    <source>
        <dbReference type="Proteomes" id="UP000693970"/>
    </source>
</evidence>
<feature type="signal peptide" evidence="2">
    <location>
        <begin position="1"/>
        <end position="21"/>
    </location>
</feature>
<dbReference type="OrthoDB" id="185328at2759"/>
<evidence type="ECO:0000313" key="3">
    <source>
        <dbReference type="EMBL" id="KAG7374541.1"/>
    </source>
</evidence>
<evidence type="ECO:0000256" key="2">
    <source>
        <dbReference type="SAM" id="SignalP"/>
    </source>
</evidence>
<dbReference type="EMBL" id="JAGRRH010000001">
    <property type="protein sequence ID" value="KAG7374541.1"/>
    <property type="molecule type" value="Genomic_DNA"/>
</dbReference>
<name>A0A9K3M7F4_9STRA</name>
<gene>
    <name evidence="3" type="ORF">IV203_013636</name>
</gene>
<feature type="compositionally biased region" description="Basic and acidic residues" evidence="1">
    <location>
        <begin position="111"/>
        <end position="125"/>
    </location>
</feature>
<reference evidence="3" key="2">
    <citation type="submission" date="2021-04" db="EMBL/GenBank/DDBJ databases">
        <authorList>
            <person name="Podell S."/>
        </authorList>
    </citation>
    <scope>NUCLEOTIDE SEQUENCE</scope>
    <source>
        <strain evidence="3">Hildebrandi</strain>
    </source>
</reference>
<sequence length="245" mass="28087">MMWILSLLFLWQACTIRLSSCFHPTYISQYSAAPICKLSRTSCYGQRKVFYLKASSSETAATLTEATTWNLRLVLQNLPTSNGRKTDQIFVVRAQFIEDEGYEPPQGTLRLEAEDKDDKNDEELQPRQLSLAKSRWILSEDPEDRKDSLWIWGLFKEPLYPFLLLQMEVDEIQLPGDEKESIPPFKLFAKINHKRENGQVILTSGADLKIRKTETVKADPFGAATVDIFEDVSVGRLQIQPIKKN</sequence>
<organism evidence="3 4">
    <name type="scientific">Nitzschia inconspicua</name>
    <dbReference type="NCBI Taxonomy" id="303405"/>
    <lineage>
        <taxon>Eukaryota</taxon>
        <taxon>Sar</taxon>
        <taxon>Stramenopiles</taxon>
        <taxon>Ochrophyta</taxon>
        <taxon>Bacillariophyta</taxon>
        <taxon>Bacillariophyceae</taxon>
        <taxon>Bacillariophycidae</taxon>
        <taxon>Bacillariales</taxon>
        <taxon>Bacillariaceae</taxon>
        <taxon>Nitzschia</taxon>
    </lineage>
</organism>
<accession>A0A9K3M7F4</accession>
<keyword evidence="4" id="KW-1185">Reference proteome</keyword>